<evidence type="ECO:0000259" key="1">
    <source>
        <dbReference type="PROSITE" id="PS50181"/>
    </source>
</evidence>
<dbReference type="InterPro" id="IPR032675">
    <property type="entry name" value="LRR_dom_sf"/>
</dbReference>
<dbReference type="EMBL" id="HBUE01321965">
    <property type="protein sequence ID" value="CAG6588668.1"/>
    <property type="molecule type" value="Transcribed_RNA"/>
</dbReference>
<dbReference type="AlphaFoldDB" id="A0A8D8HK39"/>
<dbReference type="PANTHER" id="PTHR38926:SF5">
    <property type="entry name" value="F-BOX AND LEUCINE-RICH REPEAT PROTEIN 6"/>
    <property type="match status" value="1"/>
</dbReference>
<feature type="domain" description="F-box" evidence="1">
    <location>
        <begin position="26"/>
        <end position="73"/>
    </location>
</feature>
<dbReference type="InterPro" id="IPR036047">
    <property type="entry name" value="F-box-like_dom_sf"/>
</dbReference>
<dbReference type="EMBL" id="HBUE01034229">
    <property type="protein sequence ID" value="CAG6458161.1"/>
    <property type="molecule type" value="Transcribed_RNA"/>
</dbReference>
<dbReference type="SUPFAM" id="SSF81383">
    <property type="entry name" value="F-box domain"/>
    <property type="match status" value="1"/>
</dbReference>
<dbReference type="Gene3D" id="1.20.1280.50">
    <property type="match status" value="1"/>
</dbReference>
<dbReference type="EMBL" id="HBUE01215420">
    <property type="protein sequence ID" value="CAG6536675.1"/>
    <property type="molecule type" value="Transcribed_RNA"/>
</dbReference>
<dbReference type="PROSITE" id="PS50181">
    <property type="entry name" value="FBOX"/>
    <property type="match status" value="1"/>
</dbReference>
<name>A0A8D8HK39_CULPI</name>
<sequence length="513" mass="58989">MESCEICGELHPWRGTVVERCATSAKESLPELPPEMWAEIFNHLPAFPLLKMRQVCRRWRDIVDHSLALVSKLRVTFFDVHNPIDGSFEPKHLPRVPNAYLVSFVTEVGPWWASFGEGLTTLEFGSGSEIKSSVFLDILRHTPNLRVLDLPLVEFTDDFSTLPDFRLDKLEELRADYIDVSEMFDVYRVLCGALKSLTVMWTDYHDCRSVEPLEAAHFVRGFQTTLAELHINGSDELLTEMVTFDRLKLRKLRLTYEELSNGWLLVNLSRKQPLLEYLAVDEVFKFNQESVVMLNQIGHLLPKLTYLSIKVAPFVDLTFLFNFANLHTLELYGDHENFSLVQFAFSGNDNPNLNTLHLDKIHFQKCVFQQFLNKLPNIRTISLRNCKFNAQSDLFEALVSLKHLDKLTLDIQETGCSSPATPLATLKHLRIRSCEMSRKLFASFLASCPHLRELWLNSRQAVHVEEVLAAISLQLLPQLAVLTLLTRPMTKEAKYYARYVCRALEKVEIGLEF</sequence>
<dbReference type="SUPFAM" id="SSF52058">
    <property type="entry name" value="L domain-like"/>
    <property type="match status" value="1"/>
</dbReference>
<evidence type="ECO:0000313" key="2">
    <source>
        <dbReference type="EMBL" id="CAG6536675.1"/>
    </source>
</evidence>
<proteinExistence type="predicted"/>
<reference evidence="2" key="1">
    <citation type="submission" date="2021-05" db="EMBL/GenBank/DDBJ databases">
        <authorList>
            <person name="Alioto T."/>
            <person name="Alioto T."/>
            <person name="Gomez Garrido J."/>
        </authorList>
    </citation>
    <scope>NUCLEOTIDE SEQUENCE</scope>
</reference>
<dbReference type="InterPro" id="IPR001810">
    <property type="entry name" value="F-box_dom"/>
</dbReference>
<dbReference type="PANTHER" id="PTHR38926">
    <property type="entry name" value="F-BOX DOMAIN CONTAINING PROTEIN, EXPRESSED"/>
    <property type="match status" value="1"/>
</dbReference>
<protein>
    <submittedName>
        <fullName evidence="2">(northern house mosquito) hypothetical protein</fullName>
    </submittedName>
</protein>
<dbReference type="SMART" id="SM00256">
    <property type="entry name" value="FBOX"/>
    <property type="match status" value="1"/>
</dbReference>
<dbReference type="Gene3D" id="3.80.10.10">
    <property type="entry name" value="Ribonuclease Inhibitor"/>
    <property type="match status" value="1"/>
</dbReference>
<organism evidence="2">
    <name type="scientific">Culex pipiens</name>
    <name type="common">House mosquito</name>
    <dbReference type="NCBI Taxonomy" id="7175"/>
    <lineage>
        <taxon>Eukaryota</taxon>
        <taxon>Metazoa</taxon>
        <taxon>Ecdysozoa</taxon>
        <taxon>Arthropoda</taxon>
        <taxon>Hexapoda</taxon>
        <taxon>Insecta</taxon>
        <taxon>Pterygota</taxon>
        <taxon>Neoptera</taxon>
        <taxon>Endopterygota</taxon>
        <taxon>Diptera</taxon>
        <taxon>Nematocera</taxon>
        <taxon>Culicoidea</taxon>
        <taxon>Culicidae</taxon>
        <taxon>Culicinae</taxon>
        <taxon>Culicini</taxon>
        <taxon>Culex</taxon>
        <taxon>Culex</taxon>
    </lineage>
</organism>
<dbReference type="Pfam" id="PF00646">
    <property type="entry name" value="F-box"/>
    <property type="match status" value="1"/>
</dbReference>
<accession>A0A8D8HK39</accession>
<dbReference type="CDD" id="cd09917">
    <property type="entry name" value="F-box_SF"/>
    <property type="match status" value="1"/>
</dbReference>